<dbReference type="CDD" id="cd09240">
    <property type="entry name" value="BRO1_Alix"/>
    <property type="match status" value="1"/>
</dbReference>
<comment type="caution">
    <text evidence="4">The sequence shown here is derived from an EMBL/GenBank/DDBJ whole genome shotgun (WGS) entry which is preliminary data.</text>
</comment>
<dbReference type="PANTHER" id="PTHR23030:SF39">
    <property type="entry name" value="PROGRAMMED CELL DEATH 6-INTERACTING PROTEIN"/>
    <property type="match status" value="1"/>
</dbReference>
<feature type="compositionally biased region" description="Pro residues" evidence="2">
    <location>
        <begin position="827"/>
        <end position="842"/>
    </location>
</feature>
<feature type="coiled-coil region" evidence="1">
    <location>
        <begin position="545"/>
        <end position="572"/>
    </location>
</feature>
<reference evidence="4" key="1">
    <citation type="submission" date="2019-08" db="EMBL/GenBank/DDBJ databases">
        <title>The genome of the North American firefly Photinus pyralis.</title>
        <authorList>
            <consortium name="Photinus pyralis genome working group"/>
            <person name="Fallon T.R."/>
            <person name="Sander Lower S.E."/>
            <person name="Weng J.-K."/>
        </authorList>
    </citation>
    <scope>NUCLEOTIDE SEQUENCE</scope>
    <source>
        <strain evidence="4">TRF0915ILg1</strain>
        <tissue evidence="4">Whole body</tissue>
    </source>
</reference>
<evidence type="ECO:0000256" key="1">
    <source>
        <dbReference type="SAM" id="Coils"/>
    </source>
</evidence>
<dbReference type="InterPro" id="IPR038499">
    <property type="entry name" value="BRO1_sf"/>
</dbReference>
<dbReference type="Gene3D" id="1.20.140.50">
    <property type="entry name" value="alix/aip1 like domains"/>
    <property type="match status" value="1"/>
</dbReference>
<dbReference type="InterPro" id="IPR025304">
    <property type="entry name" value="ALIX_V_dom"/>
</dbReference>
<dbReference type="PANTHER" id="PTHR23030">
    <property type="entry name" value="PCD6 INTERACTING PROTEIN-RELATED"/>
    <property type="match status" value="1"/>
</dbReference>
<dbReference type="PROSITE" id="PS51180">
    <property type="entry name" value="BRO1"/>
    <property type="match status" value="1"/>
</dbReference>
<gene>
    <name evidence="4" type="ORF">ILUMI_21354</name>
</gene>
<evidence type="ECO:0000259" key="3">
    <source>
        <dbReference type="PROSITE" id="PS51180"/>
    </source>
</evidence>
<keyword evidence="5" id="KW-1185">Reference proteome</keyword>
<evidence type="ECO:0000313" key="4">
    <source>
        <dbReference type="EMBL" id="KAF2884821.1"/>
    </source>
</evidence>
<dbReference type="EMBL" id="VTPC01090128">
    <property type="protein sequence ID" value="KAF2884821.1"/>
    <property type="molecule type" value="Genomic_DNA"/>
</dbReference>
<evidence type="ECO:0000313" key="5">
    <source>
        <dbReference type="Proteomes" id="UP000801492"/>
    </source>
</evidence>
<dbReference type="Pfam" id="PF03097">
    <property type="entry name" value="BRO1"/>
    <property type="match status" value="1"/>
</dbReference>
<dbReference type="SMART" id="SM01041">
    <property type="entry name" value="BRO1"/>
    <property type="match status" value="1"/>
</dbReference>
<dbReference type="Pfam" id="PF13949">
    <property type="entry name" value="ALIX_LYPXL_bnd"/>
    <property type="match status" value="1"/>
</dbReference>
<feature type="region of interest" description="Disordered" evidence="2">
    <location>
        <begin position="802"/>
        <end position="842"/>
    </location>
</feature>
<feature type="domain" description="BRO1" evidence="3">
    <location>
        <begin position="3"/>
        <end position="392"/>
    </location>
</feature>
<feature type="compositionally biased region" description="Low complexity" evidence="2">
    <location>
        <begin position="741"/>
        <end position="756"/>
    </location>
</feature>
<dbReference type="Gene3D" id="1.20.120.560">
    <property type="entry name" value="alix/aip1 in complex with the ypdl late domain"/>
    <property type="match status" value="1"/>
</dbReference>
<feature type="compositionally biased region" description="Low complexity" evidence="2">
    <location>
        <begin position="814"/>
        <end position="826"/>
    </location>
</feature>
<name>A0A8K0G3N7_IGNLU</name>
<protein>
    <recommendedName>
        <fullName evidence="3">BRO1 domain-containing protein</fullName>
    </recommendedName>
</protein>
<feature type="region of interest" description="Disordered" evidence="2">
    <location>
        <begin position="708"/>
        <end position="756"/>
    </location>
</feature>
<dbReference type="FunFam" id="1.25.40.280:FF:000001">
    <property type="entry name" value="programmed cell death 6-interacting protein-like isoform X1"/>
    <property type="match status" value="1"/>
</dbReference>
<dbReference type="Proteomes" id="UP000801492">
    <property type="component" value="Unassembled WGS sequence"/>
</dbReference>
<dbReference type="OrthoDB" id="2141925at2759"/>
<accession>A0A8K0G3N7</accession>
<dbReference type="CDD" id="cd09235">
    <property type="entry name" value="V_Alix"/>
    <property type="match status" value="1"/>
</dbReference>
<dbReference type="Gene3D" id="1.25.40.280">
    <property type="entry name" value="alix/aip1 like domains"/>
    <property type="match status" value="1"/>
</dbReference>
<feature type="coiled-coil region" evidence="1">
    <location>
        <begin position="445"/>
        <end position="472"/>
    </location>
</feature>
<organism evidence="4 5">
    <name type="scientific">Ignelater luminosus</name>
    <name type="common">Cucubano</name>
    <name type="synonym">Pyrophorus luminosus</name>
    <dbReference type="NCBI Taxonomy" id="2038154"/>
    <lineage>
        <taxon>Eukaryota</taxon>
        <taxon>Metazoa</taxon>
        <taxon>Ecdysozoa</taxon>
        <taxon>Arthropoda</taxon>
        <taxon>Hexapoda</taxon>
        <taxon>Insecta</taxon>
        <taxon>Pterygota</taxon>
        <taxon>Neoptera</taxon>
        <taxon>Endopterygota</taxon>
        <taxon>Coleoptera</taxon>
        <taxon>Polyphaga</taxon>
        <taxon>Elateriformia</taxon>
        <taxon>Elateroidea</taxon>
        <taxon>Elateridae</taxon>
        <taxon>Agrypninae</taxon>
        <taxon>Pyrophorini</taxon>
        <taxon>Ignelater</taxon>
    </lineage>
</organism>
<sequence>MADLLSVPLKKPSEVDIVNPLKNLIQSRYSTADKPEDYTEQINEFSKLRNNAIWRAFEKYESSLEVIYSYYDQLVALESKIPAQEVQIPFKWKDAFDKGSIFGGRISLTVASLGYEKICVLFNIAALQSAVAAAQSIENDEGLKLAAKLLQQSAGIFAHLKQTIMLSIQQDPTPDLNPDTLGALSSLMLAQAQEIFVQKSIHDNMKDQIVAKLASQCEELYGECLKTFQRENLKQLWDKEWITTVAGKQAGYHALAEFYQSLVCKSKKAVGEEIARLEHSMELFKAAQTRSGKPSLFQDFANKAQRNLNEAKKDNDFIYHERIPDVKSLELVGKAQLAKVLPLTHPLSQNFKDLFSELVPVVIHQAMAAYDLRKTEIQNTEISKLRESTQFLNSVLASLNLPAAIEVTEGGNSLPPSLLEKAEAVRQLGGITQLANLIGDLPELLKRNQDILDESERMLNEEKQADDSLREQFKEKWTRTPSDKLTEMFRSNAEKYRQIINNAVQADKTVREKFETHRACMELLSKSPAELQAAVPAGSGGSVSNSSAVQSLRQLMEEVETLKAERDVIESELKSSTIDMKDKFLSALASDGAINEPALSMENLGATFGPLQKQVKESIQKQEGLIERIQQAHSEFAHESGASAGSRESLMCQLAAAHDAFRDLQNNLQEGTKFYNDLTQLLVVFQNKISDYCFARKTEKEELLKDLTQESSRQAPLPTPPKPAYYSDVKKDEPPQPTPSLAPQQPQPAQAPSSLPYPVYVQGMPVPYGATTNTPYPSYVPPPMPQGYNPYGSVPYPASYNYPGGFPQAGGYQGNFPQQPGGYPQQQQPPPGGYPQQPPRGW</sequence>
<keyword evidence="1" id="KW-0175">Coiled coil</keyword>
<dbReference type="InterPro" id="IPR004328">
    <property type="entry name" value="BRO1_dom"/>
</dbReference>
<dbReference type="GO" id="GO:0000281">
    <property type="term" value="P:mitotic cytokinesis"/>
    <property type="evidence" value="ECO:0007669"/>
    <property type="project" value="TreeGrafter"/>
</dbReference>
<evidence type="ECO:0000256" key="2">
    <source>
        <dbReference type="SAM" id="MobiDB-lite"/>
    </source>
</evidence>
<proteinExistence type="predicted"/>
<dbReference type="GO" id="GO:0005768">
    <property type="term" value="C:endosome"/>
    <property type="evidence" value="ECO:0007669"/>
    <property type="project" value="TreeGrafter"/>
</dbReference>
<dbReference type="AlphaFoldDB" id="A0A8K0G3N7"/>